<dbReference type="PROSITE" id="PS51832">
    <property type="entry name" value="HD_GYP"/>
    <property type="match status" value="1"/>
</dbReference>
<name>A0A809S8N2_9PROT</name>
<dbReference type="Gene3D" id="1.10.3210.10">
    <property type="entry name" value="Hypothetical protein af1432"/>
    <property type="match status" value="1"/>
</dbReference>
<sequence length="379" mass="42878">MVLFMFEYIDSLSALNTNSPLLEKLQKIHAMLQVRFDSISRIAVALYDPKTDLLKTYLHSSGEDKPLNHYQALLHETPSLMDIVTTGKPRVVNDLSIFAEGEREHTRRIAAQGYGSSYTLPMYMNGSLFGFVFFDSYQKNVLNEEALHFLDVIGHLVSLLVMNEIAAVRTLVSTVQAARDMANLRDQETGAHIDRMSHFSRIIARELAPTYGFNDEFIEHVFLFSPLHDIGKIGIPDSILLKTGILTDAEFEIMKSHTLKGREIVDTILKGFALDGFEHIDMLRNIAEFHHETLDGKGYPHGLRGDAIPIEARIIAVADVFDALTSRRPYKPAWSNEQAFQNLLSLADIKLDRQCIEALLNNRAEVEVIQEKFKEDVFA</sequence>
<dbReference type="AlphaFoldDB" id="A0A809S8N2"/>
<dbReference type="InterPro" id="IPR029016">
    <property type="entry name" value="GAF-like_dom_sf"/>
</dbReference>
<dbReference type="Gene3D" id="3.30.450.40">
    <property type="match status" value="1"/>
</dbReference>
<evidence type="ECO:0000259" key="1">
    <source>
        <dbReference type="PROSITE" id="PS51832"/>
    </source>
</evidence>
<proteinExistence type="predicted"/>
<dbReference type="InterPro" id="IPR003607">
    <property type="entry name" value="HD/PDEase_dom"/>
</dbReference>
<dbReference type="PANTHER" id="PTHR45228:SF1">
    <property type="entry name" value="CYCLIC DI-GMP PHOSPHODIESTERASE TM_0186"/>
    <property type="match status" value="1"/>
</dbReference>
<dbReference type="KEGG" id="sniv:SFSGTM_13610"/>
<dbReference type="InterPro" id="IPR052020">
    <property type="entry name" value="Cyclic_di-GMP/3'3'-cGAMP_PDE"/>
</dbReference>
<accession>A0A809S8N2</accession>
<dbReference type="SUPFAM" id="SSF109604">
    <property type="entry name" value="HD-domain/PDEase-like"/>
    <property type="match status" value="1"/>
</dbReference>
<gene>
    <name evidence="2" type="ORF">SFSGTM_13610</name>
</gene>
<dbReference type="CDD" id="cd00077">
    <property type="entry name" value="HDc"/>
    <property type="match status" value="1"/>
</dbReference>
<dbReference type="EMBL" id="AP021881">
    <property type="protein sequence ID" value="BBP00653.1"/>
    <property type="molecule type" value="Genomic_DNA"/>
</dbReference>
<dbReference type="Pfam" id="PF13185">
    <property type="entry name" value="GAF_2"/>
    <property type="match status" value="1"/>
</dbReference>
<dbReference type="PANTHER" id="PTHR45228">
    <property type="entry name" value="CYCLIC DI-GMP PHOSPHODIESTERASE TM_0186-RELATED"/>
    <property type="match status" value="1"/>
</dbReference>
<organism evidence="2 3">
    <name type="scientific">Sulfuriferula nivalis</name>
    <dbReference type="NCBI Taxonomy" id="2675298"/>
    <lineage>
        <taxon>Bacteria</taxon>
        <taxon>Pseudomonadati</taxon>
        <taxon>Pseudomonadota</taxon>
        <taxon>Betaproteobacteria</taxon>
        <taxon>Nitrosomonadales</taxon>
        <taxon>Sulfuricellaceae</taxon>
        <taxon>Sulfuriferula</taxon>
    </lineage>
</organism>
<dbReference type="InterPro" id="IPR003018">
    <property type="entry name" value="GAF"/>
</dbReference>
<evidence type="ECO:0000313" key="3">
    <source>
        <dbReference type="Proteomes" id="UP000463939"/>
    </source>
</evidence>
<dbReference type="SUPFAM" id="SSF55781">
    <property type="entry name" value="GAF domain-like"/>
    <property type="match status" value="1"/>
</dbReference>
<protein>
    <submittedName>
        <fullName evidence="2">Transcriptional regulator</fullName>
    </submittedName>
</protein>
<dbReference type="InterPro" id="IPR037522">
    <property type="entry name" value="HD_GYP_dom"/>
</dbReference>
<reference evidence="3" key="1">
    <citation type="submission" date="2019-11" db="EMBL/GenBank/DDBJ databases">
        <title>Isolation and characterization of a novel species in the genus Sulfuriferula.</title>
        <authorList>
            <person name="Mochizuki J."/>
            <person name="Kojima H."/>
            <person name="Fukui M."/>
        </authorList>
    </citation>
    <scope>NUCLEOTIDE SEQUENCE [LARGE SCALE GENOMIC DNA]</scope>
    <source>
        <strain evidence="3">SGTM</strain>
    </source>
</reference>
<dbReference type="Proteomes" id="UP000463939">
    <property type="component" value="Chromosome"/>
</dbReference>
<feature type="domain" description="HD-GYP" evidence="1">
    <location>
        <begin position="167"/>
        <end position="375"/>
    </location>
</feature>
<evidence type="ECO:0000313" key="2">
    <source>
        <dbReference type="EMBL" id="BBP00653.1"/>
    </source>
</evidence>
<dbReference type="GO" id="GO:0008081">
    <property type="term" value="F:phosphoric diester hydrolase activity"/>
    <property type="evidence" value="ECO:0007669"/>
    <property type="project" value="UniProtKB-ARBA"/>
</dbReference>
<dbReference type="SMART" id="SM00471">
    <property type="entry name" value="HDc"/>
    <property type="match status" value="1"/>
</dbReference>
<dbReference type="Pfam" id="PF13487">
    <property type="entry name" value="HD_5"/>
    <property type="match status" value="1"/>
</dbReference>
<keyword evidence="3" id="KW-1185">Reference proteome</keyword>